<dbReference type="Pfam" id="PF20684">
    <property type="entry name" value="Fung_rhodopsin"/>
    <property type="match status" value="1"/>
</dbReference>
<feature type="transmembrane region" description="Helical" evidence="6">
    <location>
        <begin position="212"/>
        <end position="232"/>
    </location>
</feature>
<evidence type="ECO:0000259" key="7">
    <source>
        <dbReference type="Pfam" id="PF20684"/>
    </source>
</evidence>
<feature type="transmembrane region" description="Helical" evidence="6">
    <location>
        <begin position="262"/>
        <end position="289"/>
    </location>
</feature>
<dbReference type="GO" id="GO:0016020">
    <property type="term" value="C:membrane"/>
    <property type="evidence" value="ECO:0007669"/>
    <property type="project" value="UniProtKB-SubCell"/>
</dbReference>
<proteinExistence type="inferred from homology"/>
<evidence type="ECO:0000313" key="8">
    <source>
        <dbReference type="EMBL" id="KJK67121.1"/>
    </source>
</evidence>
<dbReference type="InterPro" id="IPR052337">
    <property type="entry name" value="SAT4-like"/>
</dbReference>
<gene>
    <name evidence="8" type="ORF">P875_00117527</name>
</gene>
<evidence type="ECO:0000313" key="9">
    <source>
        <dbReference type="Proteomes" id="UP000033540"/>
    </source>
</evidence>
<dbReference type="STRING" id="1403190.A0A0F0IIY0"/>
<feature type="domain" description="Rhodopsin" evidence="7">
    <location>
        <begin position="28"/>
        <end position="294"/>
    </location>
</feature>
<feature type="transmembrane region" description="Helical" evidence="6">
    <location>
        <begin position="126"/>
        <end position="147"/>
    </location>
</feature>
<accession>A0A0F0IIY0</accession>
<evidence type="ECO:0000256" key="6">
    <source>
        <dbReference type="SAM" id="Phobius"/>
    </source>
</evidence>
<dbReference type="AlphaFoldDB" id="A0A0F0IIY0"/>
<evidence type="ECO:0000256" key="3">
    <source>
        <dbReference type="ARBA" id="ARBA00022989"/>
    </source>
</evidence>
<dbReference type="InterPro" id="IPR049326">
    <property type="entry name" value="Rhodopsin_dom_fungi"/>
</dbReference>
<protein>
    <recommendedName>
        <fullName evidence="7">Rhodopsin domain-containing protein</fullName>
    </recommendedName>
</protein>
<keyword evidence="2 6" id="KW-0812">Transmembrane</keyword>
<dbReference type="PANTHER" id="PTHR33048:SF31">
    <property type="entry name" value="INTEGRAL MEMBRANE PROTEIN"/>
    <property type="match status" value="1"/>
</dbReference>
<keyword evidence="3 6" id="KW-1133">Transmembrane helix</keyword>
<evidence type="ECO:0000256" key="1">
    <source>
        <dbReference type="ARBA" id="ARBA00004141"/>
    </source>
</evidence>
<feature type="transmembrane region" description="Helical" evidence="6">
    <location>
        <begin position="12"/>
        <end position="32"/>
    </location>
</feature>
<comment type="subcellular location">
    <subcellularLocation>
        <location evidence="1">Membrane</location>
        <topology evidence="1">Multi-pass membrane protein</topology>
    </subcellularLocation>
</comment>
<evidence type="ECO:0000256" key="2">
    <source>
        <dbReference type="ARBA" id="ARBA00022692"/>
    </source>
</evidence>
<reference evidence="8 9" key="1">
    <citation type="submission" date="2015-02" db="EMBL/GenBank/DDBJ databases">
        <title>Draft genome sequence of Aspergillus parasiticus SU-1.</title>
        <authorList>
            <person name="Yu J."/>
            <person name="Fedorova N."/>
            <person name="Yin Y."/>
            <person name="Losada L."/>
            <person name="Zafar N."/>
            <person name="Taujale R."/>
            <person name="Ehrlich K.C."/>
            <person name="Bhatnagar D."/>
            <person name="Cleveland T.E."/>
            <person name="Bennett J.W."/>
            <person name="Nierman W.C."/>
        </authorList>
    </citation>
    <scope>NUCLEOTIDE SEQUENCE [LARGE SCALE GENOMIC DNA]</scope>
    <source>
        <strain evidence="9">ATCC 56775 / NRRL 5862 / SRRC 143 / SU-1</strain>
    </source>
</reference>
<sequence length="386" mass="42745">MAIFADDAPHVAGSVIMLTAVAFITYALRVYCRLSRRSWGAEDWIMTSAVIPFCVLTAGCLGGAFNGIGVHNTLLNEPENTRYQAEGQKYFLIFECGYVAAIIPIKLSISWMLIRVAEGRKLYINIQYGVIAMFATMNIIALIFILINCTPPEAAWNTSLLEKGASCRPAHVLTDIYYATTAVNIVTDWVTALMPIPLLWRVQLDRNTKISIIGLMGLGILYVPAATLLNWLNNETLKRSRASLSACIRLKYTVNLQNQADFLFAVANVVIWGFAENAIGMIVGNIATLRPLFRSLFERTVRSKGYGSHSHRTGPSRFAASYELSGHGKSANNTFTTSVVERGVHGKNRDSYSQLSDGDSQRQIIQNDCQGHTDIMVSRQVNITYE</sequence>
<organism evidence="8 9">
    <name type="scientific">Aspergillus parasiticus (strain ATCC 56775 / NRRL 5862 / SRRC 143 / SU-1)</name>
    <dbReference type="NCBI Taxonomy" id="1403190"/>
    <lineage>
        <taxon>Eukaryota</taxon>
        <taxon>Fungi</taxon>
        <taxon>Dikarya</taxon>
        <taxon>Ascomycota</taxon>
        <taxon>Pezizomycotina</taxon>
        <taxon>Eurotiomycetes</taxon>
        <taxon>Eurotiomycetidae</taxon>
        <taxon>Eurotiales</taxon>
        <taxon>Aspergillaceae</taxon>
        <taxon>Aspergillus</taxon>
        <taxon>Aspergillus subgen. Circumdati</taxon>
    </lineage>
</organism>
<dbReference type="EMBL" id="JZEE01000200">
    <property type="protein sequence ID" value="KJK67121.1"/>
    <property type="molecule type" value="Genomic_DNA"/>
</dbReference>
<dbReference type="Proteomes" id="UP000033540">
    <property type="component" value="Unassembled WGS sequence"/>
</dbReference>
<evidence type="ECO:0000256" key="5">
    <source>
        <dbReference type="ARBA" id="ARBA00038359"/>
    </source>
</evidence>
<comment type="caution">
    <text evidence="8">The sequence shown here is derived from an EMBL/GenBank/DDBJ whole genome shotgun (WGS) entry which is preliminary data.</text>
</comment>
<evidence type="ECO:0000256" key="4">
    <source>
        <dbReference type="ARBA" id="ARBA00023136"/>
    </source>
</evidence>
<dbReference type="OrthoDB" id="5022096at2759"/>
<name>A0A0F0IIY0_ASPPU</name>
<dbReference type="PANTHER" id="PTHR33048">
    <property type="entry name" value="PTH11-LIKE INTEGRAL MEMBRANE PROTEIN (AFU_ORTHOLOGUE AFUA_5G11245)"/>
    <property type="match status" value="1"/>
</dbReference>
<feature type="transmembrane region" description="Helical" evidence="6">
    <location>
        <begin position="90"/>
        <end position="114"/>
    </location>
</feature>
<comment type="similarity">
    <text evidence="5">Belongs to the SAT4 family.</text>
</comment>
<keyword evidence="4 6" id="KW-0472">Membrane</keyword>
<feature type="transmembrane region" description="Helical" evidence="6">
    <location>
        <begin position="44"/>
        <end position="70"/>
    </location>
</feature>